<dbReference type="PANTHER" id="PTHR32309:SF13">
    <property type="entry name" value="FERRIC ENTEROBACTIN TRANSPORT PROTEIN FEPE"/>
    <property type="match status" value="1"/>
</dbReference>
<dbReference type="InterPro" id="IPR032807">
    <property type="entry name" value="GNVR"/>
</dbReference>
<sequence length="237" mass="26366">MEETISLKEVYRTIRKRMLMIVLIAIGAMVISGVVSFFIVKPVYQSSTQILVNQDGKKEAYDYNQVQTNVQLVNTYSVIIKSPAILNKVITTLQLNETVEELTKKLTINSEQNSQVFNVTVEDGDPKRAVLIANTIADVFKEDVPSIMKIKNVSILSQATEKDDAIPVKPNKKMNVAIGFVVGLMAAVGLAFLLEYLDNTVKSEEEVEEWLDLPVLGSIPLMSAKDSKEDSLRKKIS</sequence>
<comment type="subcellular location">
    <subcellularLocation>
        <location evidence="1">Cell membrane</location>
        <topology evidence="1">Multi-pass membrane protein</topology>
    </subcellularLocation>
</comment>
<evidence type="ECO:0000256" key="3">
    <source>
        <dbReference type="ARBA" id="ARBA00022475"/>
    </source>
</evidence>
<evidence type="ECO:0000256" key="2">
    <source>
        <dbReference type="ARBA" id="ARBA00006683"/>
    </source>
</evidence>
<feature type="domain" description="Tyrosine-protein kinase G-rich" evidence="9">
    <location>
        <begin position="147"/>
        <end position="193"/>
    </location>
</feature>
<comment type="similarity">
    <text evidence="2">Belongs to the CpsC/CapA family.</text>
</comment>
<keyword evidence="5 7" id="KW-1133">Transmembrane helix</keyword>
<feature type="transmembrane region" description="Helical" evidence="7">
    <location>
        <begin position="176"/>
        <end position="194"/>
    </location>
</feature>
<evidence type="ECO:0000256" key="1">
    <source>
        <dbReference type="ARBA" id="ARBA00004651"/>
    </source>
</evidence>
<protein>
    <submittedName>
        <fullName evidence="10">Lipopolysaccharide biosynthesis protein</fullName>
    </submittedName>
</protein>
<dbReference type="GO" id="GO:0004713">
    <property type="term" value="F:protein tyrosine kinase activity"/>
    <property type="evidence" value="ECO:0007669"/>
    <property type="project" value="TreeGrafter"/>
</dbReference>
<gene>
    <name evidence="10" type="ORF">A374_18074</name>
</gene>
<evidence type="ECO:0000313" key="10">
    <source>
        <dbReference type="EMBL" id="EIT83968.1"/>
    </source>
</evidence>
<dbReference type="Proteomes" id="UP000004080">
    <property type="component" value="Unassembled WGS sequence"/>
</dbReference>
<keyword evidence="3" id="KW-1003">Cell membrane</keyword>
<accession>I8UB23</accession>
<dbReference type="STRING" id="1196324.A374_18074"/>
<dbReference type="OrthoDB" id="2360475at2"/>
<dbReference type="InterPro" id="IPR003856">
    <property type="entry name" value="LPS_length_determ_N"/>
</dbReference>
<dbReference type="Pfam" id="PF13807">
    <property type="entry name" value="GNVR"/>
    <property type="match status" value="1"/>
</dbReference>
<evidence type="ECO:0000259" key="8">
    <source>
        <dbReference type="Pfam" id="PF02706"/>
    </source>
</evidence>
<dbReference type="EMBL" id="AKKV01000042">
    <property type="protein sequence ID" value="EIT83968.1"/>
    <property type="molecule type" value="Genomic_DNA"/>
</dbReference>
<evidence type="ECO:0000256" key="5">
    <source>
        <dbReference type="ARBA" id="ARBA00022989"/>
    </source>
</evidence>
<dbReference type="GO" id="GO:0005886">
    <property type="term" value="C:plasma membrane"/>
    <property type="evidence" value="ECO:0007669"/>
    <property type="project" value="UniProtKB-SubCell"/>
</dbReference>
<keyword evidence="11" id="KW-1185">Reference proteome</keyword>
<reference evidence="10 11" key="1">
    <citation type="journal article" date="2012" name="J. Bacteriol.">
        <title>Genome of Bacillus macauensis ZFHKF-1, a Long-Chain-Forming Bacterium.</title>
        <authorList>
            <person name="Cai L."/>
            <person name="Zhang T."/>
        </authorList>
    </citation>
    <scope>NUCLEOTIDE SEQUENCE [LARGE SCALE GENOMIC DNA]</scope>
    <source>
        <strain evidence="10 11">ZFHKF-1</strain>
    </source>
</reference>
<comment type="caution">
    <text evidence="10">The sequence shown here is derived from an EMBL/GenBank/DDBJ whole genome shotgun (WGS) entry which is preliminary data.</text>
</comment>
<proteinExistence type="inferred from homology"/>
<feature type="domain" description="Polysaccharide chain length determinant N-terminal" evidence="8">
    <location>
        <begin position="3"/>
        <end position="92"/>
    </location>
</feature>
<dbReference type="PANTHER" id="PTHR32309">
    <property type="entry name" value="TYROSINE-PROTEIN KINASE"/>
    <property type="match status" value="1"/>
</dbReference>
<keyword evidence="4 7" id="KW-0812">Transmembrane</keyword>
<dbReference type="Pfam" id="PF02706">
    <property type="entry name" value="Wzz"/>
    <property type="match status" value="1"/>
</dbReference>
<name>I8UB23_9BACL</name>
<feature type="transmembrane region" description="Helical" evidence="7">
    <location>
        <begin position="21"/>
        <end position="40"/>
    </location>
</feature>
<keyword evidence="6 7" id="KW-0472">Membrane</keyword>
<dbReference type="PATRIC" id="fig|1196324.3.peg.3687"/>
<evidence type="ECO:0000256" key="4">
    <source>
        <dbReference type="ARBA" id="ARBA00022692"/>
    </source>
</evidence>
<dbReference type="InterPro" id="IPR050445">
    <property type="entry name" value="Bact_polysacc_biosynth/exp"/>
</dbReference>
<evidence type="ECO:0000256" key="6">
    <source>
        <dbReference type="ARBA" id="ARBA00023136"/>
    </source>
</evidence>
<evidence type="ECO:0000313" key="11">
    <source>
        <dbReference type="Proteomes" id="UP000004080"/>
    </source>
</evidence>
<evidence type="ECO:0000256" key="7">
    <source>
        <dbReference type="SAM" id="Phobius"/>
    </source>
</evidence>
<dbReference type="RefSeq" id="WP_007203684.1">
    <property type="nucleotide sequence ID" value="NZ_AKKV01000042.1"/>
</dbReference>
<dbReference type="eggNOG" id="COG3944">
    <property type="taxonomic scope" value="Bacteria"/>
</dbReference>
<evidence type="ECO:0000259" key="9">
    <source>
        <dbReference type="Pfam" id="PF13807"/>
    </source>
</evidence>
<organism evidence="10 11">
    <name type="scientific">Fictibacillus macauensis ZFHKF-1</name>
    <dbReference type="NCBI Taxonomy" id="1196324"/>
    <lineage>
        <taxon>Bacteria</taxon>
        <taxon>Bacillati</taxon>
        <taxon>Bacillota</taxon>
        <taxon>Bacilli</taxon>
        <taxon>Bacillales</taxon>
        <taxon>Fictibacillaceae</taxon>
        <taxon>Fictibacillus</taxon>
    </lineage>
</organism>
<dbReference type="AlphaFoldDB" id="I8UB23"/>